<feature type="transmembrane region" description="Helical" evidence="1">
    <location>
        <begin position="190"/>
        <end position="208"/>
    </location>
</feature>
<reference evidence="5 6" key="1">
    <citation type="submission" date="2010-12" db="EMBL/GenBank/DDBJ databases">
        <title>Whole genome sequence of Acidiphilium multivorum AIU301.</title>
        <authorList>
            <person name="Narita-Yamada S."/>
            <person name="Nakamura S."/>
            <person name="Ito N."/>
            <person name="Takarada H."/>
            <person name="Katano Y."/>
            <person name="Nakazawa H."/>
            <person name="Hosoyama A."/>
            <person name="Yamada R."/>
            <person name="Fujita N."/>
        </authorList>
    </citation>
    <scope>NUCLEOTIDE SEQUENCE [LARGE SCALE GENOMIC DNA]</scope>
    <source>
        <strain evidence="6">DSM 11245 / JCM 8867 / AIU301</strain>
    </source>
</reference>
<keyword evidence="1" id="KW-0812">Transmembrane</keyword>
<dbReference type="InterPro" id="IPR001633">
    <property type="entry name" value="EAL_dom"/>
</dbReference>
<feature type="domain" description="PAC" evidence="2">
    <location>
        <begin position="307"/>
        <end position="361"/>
    </location>
</feature>
<dbReference type="SMART" id="SM00267">
    <property type="entry name" value="GGDEF"/>
    <property type="match status" value="1"/>
</dbReference>
<evidence type="ECO:0000259" key="2">
    <source>
        <dbReference type="PROSITE" id="PS50113"/>
    </source>
</evidence>
<dbReference type="GO" id="GO:0003824">
    <property type="term" value="F:catalytic activity"/>
    <property type="evidence" value="ECO:0007669"/>
    <property type="project" value="UniProtKB-ARBA"/>
</dbReference>
<dbReference type="FunFam" id="3.30.70.270:FF:000001">
    <property type="entry name" value="Diguanylate cyclase domain protein"/>
    <property type="match status" value="1"/>
</dbReference>
<dbReference type="Pfam" id="PF00563">
    <property type="entry name" value="EAL"/>
    <property type="match status" value="1"/>
</dbReference>
<protein>
    <submittedName>
        <fullName evidence="5">Putative signaling protein</fullName>
    </submittedName>
</protein>
<keyword evidence="1" id="KW-0472">Membrane</keyword>
<feature type="transmembrane region" description="Helical" evidence="1">
    <location>
        <begin position="50"/>
        <end position="70"/>
    </location>
</feature>
<dbReference type="Pfam" id="PF00990">
    <property type="entry name" value="GGDEF"/>
    <property type="match status" value="1"/>
</dbReference>
<keyword evidence="1" id="KW-1133">Transmembrane helix</keyword>
<dbReference type="InterPro" id="IPR000700">
    <property type="entry name" value="PAS-assoc_C"/>
</dbReference>
<dbReference type="NCBIfam" id="TIGR00254">
    <property type="entry name" value="GGDEF"/>
    <property type="match status" value="1"/>
</dbReference>
<dbReference type="InterPro" id="IPR043128">
    <property type="entry name" value="Rev_trsase/Diguanyl_cyclase"/>
</dbReference>
<dbReference type="Gene3D" id="3.30.70.270">
    <property type="match status" value="1"/>
</dbReference>
<feature type="transmembrane region" description="Helical" evidence="1">
    <location>
        <begin position="142"/>
        <end position="160"/>
    </location>
</feature>
<feature type="transmembrane region" description="Helical" evidence="1">
    <location>
        <begin position="76"/>
        <end position="95"/>
    </location>
</feature>
<dbReference type="EMBL" id="AP012035">
    <property type="protein sequence ID" value="BAJ81361.1"/>
    <property type="molecule type" value="Genomic_DNA"/>
</dbReference>
<dbReference type="InterPro" id="IPR035965">
    <property type="entry name" value="PAS-like_dom_sf"/>
</dbReference>
<feature type="domain" description="GGDEF" evidence="4">
    <location>
        <begin position="391"/>
        <end position="523"/>
    </location>
</feature>
<dbReference type="AlphaFoldDB" id="F0J001"/>
<gene>
    <name evidence="5" type="ordered locus">ACMV_20140</name>
</gene>
<dbReference type="Gene3D" id="3.20.20.450">
    <property type="entry name" value="EAL domain"/>
    <property type="match status" value="1"/>
</dbReference>
<accession>F0J001</accession>
<dbReference type="CDD" id="cd01949">
    <property type="entry name" value="GGDEF"/>
    <property type="match status" value="1"/>
</dbReference>
<evidence type="ECO:0000259" key="3">
    <source>
        <dbReference type="PROSITE" id="PS50883"/>
    </source>
</evidence>
<feature type="transmembrane region" description="Helical" evidence="1">
    <location>
        <begin position="116"/>
        <end position="136"/>
    </location>
</feature>
<dbReference type="HOGENOM" id="CLU_000445_70_49_5"/>
<dbReference type="PANTHER" id="PTHR44757:SF2">
    <property type="entry name" value="BIOFILM ARCHITECTURE MAINTENANCE PROTEIN MBAA"/>
    <property type="match status" value="1"/>
</dbReference>
<evidence type="ECO:0000259" key="4">
    <source>
        <dbReference type="PROSITE" id="PS50887"/>
    </source>
</evidence>
<dbReference type="SUPFAM" id="SSF55073">
    <property type="entry name" value="Nucleotide cyclase"/>
    <property type="match status" value="1"/>
</dbReference>
<dbReference type="InterPro" id="IPR013656">
    <property type="entry name" value="PAS_4"/>
</dbReference>
<feature type="domain" description="EAL" evidence="3">
    <location>
        <begin position="532"/>
        <end position="782"/>
    </location>
</feature>
<dbReference type="PROSITE" id="PS50113">
    <property type="entry name" value="PAC"/>
    <property type="match status" value="1"/>
</dbReference>
<dbReference type="PANTHER" id="PTHR44757">
    <property type="entry name" value="DIGUANYLATE CYCLASE DGCP"/>
    <property type="match status" value="1"/>
</dbReference>
<dbReference type="Proteomes" id="UP000007100">
    <property type="component" value="Chromosome"/>
</dbReference>
<dbReference type="SMART" id="SM00052">
    <property type="entry name" value="EAL"/>
    <property type="match status" value="1"/>
</dbReference>
<dbReference type="PROSITE" id="PS50887">
    <property type="entry name" value="GGDEF"/>
    <property type="match status" value="1"/>
</dbReference>
<dbReference type="SUPFAM" id="SSF55785">
    <property type="entry name" value="PYP-like sensor domain (PAS domain)"/>
    <property type="match status" value="1"/>
</dbReference>
<dbReference type="InterPro" id="IPR052155">
    <property type="entry name" value="Biofilm_reg_signaling"/>
</dbReference>
<evidence type="ECO:0000256" key="1">
    <source>
        <dbReference type="SAM" id="Phobius"/>
    </source>
</evidence>
<dbReference type="InterPro" id="IPR029787">
    <property type="entry name" value="Nucleotide_cyclase"/>
</dbReference>
<evidence type="ECO:0000313" key="5">
    <source>
        <dbReference type="EMBL" id="BAJ81361.1"/>
    </source>
</evidence>
<dbReference type="Pfam" id="PF08448">
    <property type="entry name" value="PAS_4"/>
    <property type="match status" value="1"/>
</dbReference>
<dbReference type="InterPro" id="IPR000160">
    <property type="entry name" value="GGDEF_dom"/>
</dbReference>
<dbReference type="Gene3D" id="3.30.450.20">
    <property type="entry name" value="PAS domain"/>
    <property type="match status" value="1"/>
</dbReference>
<dbReference type="KEGG" id="amv:ACMV_20140"/>
<sequence>MPCATRLKAHIIHFCKNIETLLSRLSGLIIVPVQYRSAVQMAQIDSRARLSSKMAVVGEIVLLAFAYGYVGKPRTASFFIFVILVSVSYGALVWLGQSWKRSQRKSKFVPNFHWGYCVTQFTLGAAWAGVVSAALPQADKDQLAQIYAILIGLVGTAVFAGPAIYSLLFWTPLVFGSTIALILPSAQTNGATLIGIFSFYFLTFVSIIELSRKMVEREVGTIRIAHHKEETEILLRDFQQGASDWFFELDRDLVIVNPSDRFCEVAQRSVTEMQISFHNLLLNGDGSIIRHRDDAIDKLMTHLEGHTIFRDAIVSIPFSGELRWWDLSGKPIFDESGSFVGYRGVGRDVTDLHRSRERVVYLARHDPLTSLLNREMFSIALEQFPHDADAMQTAILCVDLDYFKSINDSFGHGVGDNLLRAAAERLRSCVRERDMVFRLGGDEFAIILPEVERSDVELIAKRIIDHLAQPFRIRNLTMTIGASIGAAMLPSDANSPAGAHHCADIALYQAKVEGRGKFCFFDARTQDAISKRITIHTDLKSPAVRQQLFLEYQPIIDLRTGKPIAMEALVRWQHPVRGVINPTDFISIAEDSGFINVIGKHVIDMTCRSAALMTPNLEFAINLSPRQLRDEMLPDKISEVLRKNDIDGRRISFEITETCLLDVGGNSLGLLDKIRALGCRIVLDDFGTGYSSFRPLHNYDFDRIKIAQALLDDVFLSPSRQIILETVVAMGQRIGIDMIAEGVETEQQAALLRSLDCPFAQGFWFSRPISDTQLIREYGVANTL</sequence>
<organism evidence="5 6">
    <name type="scientific">Acidiphilium multivorum (strain DSM 11245 / JCM 8867 / NBRC 100883 / AIU 301)</name>
    <dbReference type="NCBI Taxonomy" id="926570"/>
    <lineage>
        <taxon>Bacteria</taxon>
        <taxon>Pseudomonadati</taxon>
        <taxon>Pseudomonadota</taxon>
        <taxon>Alphaproteobacteria</taxon>
        <taxon>Acetobacterales</taxon>
        <taxon>Acidocellaceae</taxon>
        <taxon>Acidiphilium</taxon>
    </lineage>
</organism>
<dbReference type="PROSITE" id="PS50883">
    <property type="entry name" value="EAL"/>
    <property type="match status" value="1"/>
</dbReference>
<dbReference type="SUPFAM" id="SSF141868">
    <property type="entry name" value="EAL domain-like"/>
    <property type="match status" value="1"/>
</dbReference>
<keyword evidence="6" id="KW-1185">Reference proteome</keyword>
<dbReference type="InterPro" id="IPR035919">
    <property type="entry name" value="EAL_sf"/>
</dbReference>
<evidence type="ECO:0000313" key="6">
    <source>
        <dbReference type="Proteomes" id="UP000007100"/>
    </source>
</evidence>
<name>F0J001_ACIMA</name>
<dbReference type="RefSeq" id="WP_013640361.1">
    <property type="nucleotide sequence ID" value="NC_015186.1"/>
</dbReference>
<dbReference type="OrthoDB" id="9793210at2"/>
<dbReference type="CDD" id="cd01948">
    <property type="entry name" value="EAL"/>
    <property type="match status" value="1"/>
</dbReference>
<proteinExistence type="predicted"/>